<dbReference type="SUPFAM" id="SSF52540">
    <property type="entry name" value="P-loop containing nucleoside triphosphate hydrolases"/>
    <property type="match status" value="1"/>
</dbReference>
<feature type="domain" description="DUF4143" evidence="2">
    <location>
        <begin position="212"/>
        <end position="361"/>
    </location>
</feature>
<dbReference type="InterPro" id="IPR025420">
    <property type="entry name" value="DUF4143"/>
</dbReference>
<evidence type="ECO:0000313" key="4">
    <source>
        <dbReference type="Proteomes" id="UP001492541"/>
    </source>
</evidence>
<evidence type="ECO:0000313" key="3">
    <source>
        <dbReference type="EMBL" id="XAT64384.1"/>
    </source>
</evidence>
<evidence type="ECO:0000259" key="1">
    <source>
        <dbReference type="Pfam" id="PF13173"/>
    </source>
</evidence>
<dbReference type="RefSeq" id="WP_193805992.1">
    <property type="nucleotide sequence ID" value="NZ_CP087714.1"/>
</dbReference>
<keyword evidence="4" id="KW-1185">Reference proteome</keyword>
<dbReference type="Pfam" id="PF13173">
    <property type="entry name" value="AAA_14"/>
    <property type="match status" value="1"/>
</dbReference>
<dbReference type="Proteomes" id="UP001492541">
    <property type="component" value="Chromosome"/>
</dbReference>
<protein>
    <submittedName>
        <fullName evidence="3">ATP-binding protein</fullName>
    </submittedName>
</protein>
<dbReference type="Pfam" id="PF13635">
    <property type="entry name" value="DUF4143"/>
    <property type="match status" value="1"/>
</dbReference>
<proteinExistence type="predicted"/>
<name>A0ABZ3H6W6_GEOAI</name>
<organism evidence="3 4">
    <name type="scientific">Geoglobus acetivorans</name>
    <dbReference type="NCBI Taxonomy" id="565033"/>
    <lineage>
        <taxon>Archaea</taxon>
        <taxon>Methanobacteriati</taxon>
        <taxon>Methanobacteriota</taxon>
        <taxon>Archaeoglobi</taxon>
        <taxon>Archaeoglobales</taxon>
        <taxon>Archaeoglobaceae</taxon>
        <taxon>Geoglobus</taxon>
    </lineage>
</organism>
<accession>A0ABZ3H6W6</accession>
<dbReference type="EMBL" id="CP087714">
    <property type="protein sequence ID" value="XAT64384.1"/>
    <property type="molecule type" value="Genomic_DNA"/>
</dbReference>
<keyword evidence="3" id="KW-0547">Nucleotide-binding</keyword>
<dbReference type="GO" id="GO:0005524">
    <property type="term" value="F:ATP binding"/>
    <property type="evidence" value="ECO:0007669"/>
    <property type="project" value="UniProtKB-KW"/>
</dbReference>
<feature type="domain" description="AAA" evidence="1">
    <location>
        <begin position="19"/>
        <end position="137"/>
    </location>
</feature>
<gene>
    <name evidence="3" type="ORF">LPQ35_03165</name>
</gene>
<keyword evidence="3" id="KW-0067">ATP-binding</keyword>
<dbReference type="PANTHER" id="PTHR43566">
    <property type="entry name" value="CONSERVED PROTEIN"/>
    <property type="match status" value="1"/>
</dbReference>
<evidence type="ECO:0000259" key="2">
    <source>
        <dbReference type="Pfam" id="PF13635"/>
    </source>
</evidence>
<dbReference type="InterPro" id="IPR027417">
    <property type="entry name" value="P-loop_NTPase"/>
</dbReference>
<reference evidence="3 4" key="1">
    <citation type="submission" date="2021-11" db="EMBL/GenBank/DDBJ databases">
        <title>Whole genome of Geoglobus acetivorans.</title>
        <authorList>
            <person name="Liu D."/>
        </authorList>
    </citation>
    <scope>NUCLEOTIDE SEQUENCE [LARGE SCALE GENOMIC DNA]</scope>
    <source>
        <strain evidence="3 4">SBH6</strain>
    </source>
</reference>
<sequence>MEYYPRIIELEMEKWLKRREVILLKGPRQAGKTTLFVHLMEKLNGDYVTLEDEEMLRAFEKNPKMFVKRFGKTLFIDEAQYCKKAGKVIKLLFDLYPDLKLFVTGSGSFDIKVEVGKYLVGRAVYFELFPLNFEEFLIWKAKDLVGIFREYRKMLFDFIRGEDVHPETSFESEFGELLGEYVVFGGFPAVVKEEDYQIKKALLKNLYKTYLEKDVFFFLNVRHLEKFRDLMKALSFMTGDMLRYSSLSSDLKMDYKTLENYISILVNTYVIELVPPFHRNLVTEIKKAKKVYFVDTGLRNAILGDFSPLAQRTDKGKLLENFVVNEIKKYGEVRYWRTTGKAEVDFVLNFEGRIVPVEVKSFGKVRRSFLSFLSTYRPERAVVFTENDSGVKRVGSTDVLFVPHWFV</sequence>
<dbReference type="PANTHER" id="PTHR43566:SF1">
    <property type="entry name" value="AAA+ ATPASE DOMAIN-CONTAINING PROTEIN"/>
    <property type="match status" value="1"/>
</dbReference>
<dbReference type="GeneID" id="90448652"/>
<dbReference type="InterPro" id="IPR041682">
    <property type="entry name" value="AAA_14"/>
</dbReference>